<name>A0A1S7UHT0_ROSNE</name>
<dbReference type="EMBL" id="DF977446">
    <property type="protein sequence ID" value="GAP82730.1"/>
    <property type="molecule type" value="Genomic_DNA"/>
</dbReference>
<evidence type="ECO:0000313" key="2">
    <source>
        <dbReference type="EMBL" id="GAP82730.1"/>
    </source>
</evidence>
<organism evidence="2">
    <name type="scientific">Rosellinia necatrix</name>
    <name type="common">White root-rot fungus</name>
    <dbReference type="NCBI Taxonomy" id="77044"/>
    <lineage>
        <taxon>Eukaryota</taxon>
        <taxon>Fungi</taxon>
        <taxon>Dikarya</taxon>
        <taxon>Ascomycota</taxon>
        <taxon>Pezizomycotina</taxon>
        <taxon>Sordariomycetes</taxon>
        <taxon>Xylariomycetidae</taxon>
        <taxon>Xylariales</taxon>
        <taxon>Xylariaceae</taxon>
        <taxon>Rosellinia</taxon>
    </lineage>
</organism>
<accession>A0A1S7UHT0</accession>
<protein>
    <submittedName>
        <fullName evidence="2">Uncharacterized protein</fullName>
    </submittedName>
</protein>
<dbReference type="STRING" id="77044.A0A1S7UHT0"/>
<evidence type="ECO:0000313" key="3">
    <source>
        <dbReference type="Proteomes" id="UP000054516"/>
    </source>
</evidence>
<proteinExistence type="predicted"/>
<dbReference type="Proteomes" id="UP000054516">
    <property type="component" value="Unassembled WGS sequence"/>
</dbReference>
<dbReference type="AlphaFoldDB" id="A0A1S7UHT0"/>
<sequence length="169" mass="17651">MADYPVCCIVEVPITALNNLLDQARAGSEELVPGSAHELSIVLTTTDGSSRLPDHATIPPLNDGFKPFVASSLEDAAKVVGGAAYFAVLDRQSTTDESAVLVHRQGDGSLATARATFKSVQLLLVSLSMATLGFQEIKSIADSQGGVYGRSPEAPRKGGPTPRMRLGGN</sequence>
<reference evidence="2" key="1">
    <citation type="submission" date="2016-03" db="EMBL/GenBank/DDBJ databases">
        <title>Draft genome sequence of Rosellinia necatrix.</title>
        <authorList>
            <person name="Kanematsu S."/>
        </authorList>
    </citation>
    <scope>NUCLEOTIDE SEQUENCE [LARGE SCALE GENOMIC DNA]</scope>
    <source>
        <strain evidence="2">W97</strain>
    </source>
</reference>
<gene>
    <name evidence="2" type="ORF">SAMD00023353_0102660</name>
</gene>
<evidence type="ECO:0000256" key="1">
    <source>
        <dbReference type="SAM" id="MobiDB-lite"/>
    </source>
</evidence>
<keyword evidence="3" id="KW-1185">Reference proteome</keyword>
<feature type="region of interest" description="Disordered" evidence="1">
    <location>
        <begin position="145"/>
        <end position="169"/>
    </location>
</feature>
<dbReference type="OMA" id="FLGWDIG"/>
<dbReference type="OrthoDB" id="4483229at2759"/>